<dbReference type="RefSeq" id="WP_105531490.1">
    <property type="nucleotide sequence ID" value="NZ_PUGF01000007.1"/>
</dbReference>
<proteinExistence type="predicted"/>
<accession>A0A2S9H0D8</accession>
<comment type="caution">
    <text evidence="1">The sequence shown here is derived from an EMBL/GenBank/DDBJ whole genome shotgun (WGS) entry which is preliminary data.</text>
</comment>
<dbReference type="Proteomes" id="UP000237839">
    <property type="component" value="Unassembled WGS sequence"/>
</dbReference>
<organism evidence="1 2">
    <name type="scientific">Solimicrobium silvestre</name>
    <dbReference type="NCBI Taxonomy" id="2099400"/>
    <lineage>
        <taxon>Bacteria</taxon>
        <taxon>Pseudomonadati</taxon>
        <taxon>Pseudomonadota</taxon>
        <taxon>Betaproteobacteria</taxon>
        <taxon>Burkholderiales</taxon>
        <taxon>Oxalobacteraceae</taxon>
        <taxon>Solimicrobium</taxon>
    </lineage>
</organism>
<dbReference type="OrthoDB" id="8715852at2"/>
<sequence>MGRYIPLLSIQIQHEFFEGCSESNNLVLRFLPSETSSEIIQRENLLLRQCANGIEVWQEENNTQSTVPSTVELNLTFLVSSSDPHFNFYTDWHLAKPINFINQTPVDSSNVVHLTAQTVEEQDFGLSSFEKKKNPTLFTVQLQHQISTEVTHYLVELKARAMHWKYYFFGALAKKKLQIVDLDEKKAEGCRFTPSENVVTSTSVAFISEIALPMRSMPTQRFQLREEGAAGRVLMRRLPSASINKIGKERDPNGQSLVVAEIYIHQ</sequence>
<dbReference type="AlphaFoldDB" id="A0A2S9H0D8"/>
<protein>
    <submittedName>
        <fullName evidence="1">Uncharacterized protein</fullName>
    </submittedName>
</protein>
<evidence type="ECO:0000313" key="1">
    <source>
        <dbReference type="EMBL" id="PRC93441.1"/>
    </source>
</evidence>
<keyword evidence="2" id="KW-1185">Reference proteome</keyword>
<gene>
    <name evidence="1" type="ORF">S2091_1828</name>
</gene>
<evidence type="ECO:0000313" key="2">
    <source>
        <dbReference type="Proteomes" id="UP000237839"/>
    </source>
</evidence>
<reference evidence="1 2" key="1">
    <citation type="submission" date="2018-02" db="EMBL/GenBank/DDBJ databases">
        <title>Solimicrobium silvestre gen. nov., sp. nov., isolated from alpine forest soil.</title>
        <authorList>
            <person name="Margesin R."/>
            <person name="Albuquerque L."/>
            <person name="Zhang D.-C."/>
            <person name="Froufe H.J.C."/>
            <person name="Severino R."/>
            <person name="Roxo I."/>
            <person name="Egas C."/>
            <person name="Da Costa M.S."/>
        </authorList>
    </citation>
    <scope>NUCLEOTIDE SEQUENCE [LARGE SCALE GENOMIC DNA]</scope>
    <source>
        <strain evidence="1 2">S20-91</strain>
    </source>
</reference>
<dbReference type="EMBL" id="PUGF01000007">
    <property type="protein sequence ID" value="PRC93441.1"/>
    <property type="molecule type" value="Genomic_DNA"/>
</dbReference>
<name>A0A2S9H0D8_9BURK</name>